<organism evidence="1 2">
    <name type="scientific">Gulo gulo</name>
    <name type="common">Wolverine</name>
    <name type="synonym">Gluton</name>
    <dbReference type="NCBI Taxonomy" id="48420"/>
    <lineage>
        <taxon>Eukaryota</taxon>
        <taxon>Metazoa</taxon>
        <taxon>Chordata</taxon>
        <taxon>Craniata</taxon>
        <taxon>Vertebrata</taxon>
        <taxon>Euteleostomi</taxon>
        <taxon>Mammalia</taxon>
        <taxon>Eutheria</taxon>
        <taxon>Laurasiatheria</taxon>
        <taxon>Carnivora</taxon>
        <taxon>Caniformia</taxon>
        <taxon>Musteloidea</taxon>
        <taxon>Mustelidae</taxon>
        <taxon>Guloninae</taxon>
        <taxon>Gulo</taxon>
    </lineage>
</organism>
<protein>
    <submittedName>
        <fullName evidence="1">Uncharacterized protein</fullName>
    </submittedName>
</protein>
<sequence>MDFLTCRLGSTEGTPPLLRWDKTLHHLFLIGLRRISHELRPPAGLGY</sequence>
<evidence type="ECO:0000313" key="2">
    <source>
        <dbReference type="Proteomes" id="UP000269945"/>
    </source>
</evidence>
<dbReference type="Proteomes" id="UP000269945">
    <property type="component" value="Unassembled WGS sequence"/>
</dbReference>
<dbReference type="AlphaFoldDB" id="A0A9X9MD48"/>
<gene>
    <name evidence="1" type="ORF">BN2614_LOCUS3</name>
</gene>
<proteinExistence type="predicted"/>
<feature type="non-terminal residue" evidence="1">
    <location>
        <position position="47"/>
    </location>
</feature>
<reference evidence="1 2" key="1">
    <citation type="submission" date="2018-10" db="EMBL/GenBank/DDBJ databases">
        <authorList>
            <person name="Ekblom R."/>
            <person name="Jareborg N."/>
        </authorList>
    </citation>
    <scope>NUCLEOTIDE SEQUENCE [LARGE SCALE GENOMIC DNA]</scope>
    <source>
        <tissue evidence="1">Muscle</tissue>
    </source>
</reference>
<name>A0A9X9MD48_GULGU</name>
<comment type="caution">
    <text evidence="1">The sequence shown here is derived from an EMBL/GenBank/DDBJ whole genome shotgun (WGS) entry which is preliminary data.</text>
</comment>
<accession>A0A9X9MD48</accession>
<dbReference type="EMBL" id="CYRY02046913">
    <property type="protein sequence ID" value="VCX42744.1"/>
    <property type="molecule type" value="Genomic_DNA"/>
</dbReference>
<evidence type="ECO:0000313" key="1">
    <source>
        <dbReference type="EMBL" id="VCX42744.1"/>
    </source>
</evidence>
<keyword evidence="2" id="KW-1185">Reference proteome</keyword>